<protein>
    <submittedName>
        <fullName evidence="2">DUF262 domain-containing protein</fullName>
    </submittedName>
</protein>
<name>A0A7X6MUU3_9MYCO</name>
<accession>A0A7X6MUU3</accession>
<dbReference type="PANTHER" id="PTHR39639:SF1">
    <property type="entry name" value="DUF262 DOMAIN-CONTAINING PROTEIN"/>
    <property type="match status" value="1"/>
</dbReference>
<reference evidence="2 3" key="1">
    <citation type="submission" date="2020-04" db="EMBL/GenBank/DDBJ databases">
        <title>MicrobeNet Type strains.</title>
        <authorList>
            <person name="Nicholson A.C."/>
        </authorList>
    </citation>
    <scope>NUCLEOTIDE SEQUENCE [LARGE SCALE GENOMIC DNA]</scope>
    <source>
        <strain evidence="2 3">ATCC 700731</strain>
    </source>
</reference>
<comment type="caution">
    <text evidence="2">The sequence shown here is derived from an EMBL/GenBank/DDBJ whole genome shotgun (WGS) entry which is preliminary data.</text>
</comment>
<dbReference type="AlphaFoldDB" id="A0A7X6MUU3"/>
<gene>
    <name evidence="2" type="ORF">HGA11_30065</name>
</gene>
<dbReference type="PANTHER" id="PTHR39639">
    <property type="entry name" value="CHROMOSOME 16, WHOLE GENOME SHOTGUN SEQUENCE"/>
    <property type="match status" value="1"/>
</dbReference>
<sequence>MVSSGSIDVKPEFQRRERWSPAQSSALIESFLLNIPVPPVYLAEEEFGRYSVIDGKQRITSISQFMSENLVLTNLSRFQEIEGLRFSDLPAELANALRVRPYIRVVTLLRQSDPETKYEVFHRLNSGGEELNAQEIRNVLFRGAFNDLLIGLSRNPFLRDRLKISTTRSSNYMTMQDVEYVLRFFTIEAYWRQFSGDFRTSMNSYMSENRDPDAKFLRQKEAQFNNAIGACQEIFQENAFLRFERGQWRNQTLSALFDAQMIAVDSFPGKQLEAIIGRRDKFIVQYMKLFSDARFDEAIRTGTNNPAKVRYRIEKTIECLDNFTSGR</sequence>
<evidence type="ECO:0000313" key="2">
    <source>
        <dbReference type="EMBL" id="NKZ15225.1"/>
    </source>
</evidence>
<organism evidence="2 3">
    <name type="scientific">Mycolicibacterium septicum DSM 44393</name>
    <dbReference type="NCBI Taxonomy" id="1341646"/>
    <lineage>
        <taxon>Bacteria</taxon>
        <taxon>Bacillati</taxon>
        <taxon>Actinomycetota</taxon>
        <taxon>Actinomycetes</taxon>
        <taxon>Mycobacteriales</taxon>
        <taxon>Mycobacteriaceae</taxon>
        <taxon>Mycolicibacterium</taxon>
    </lineage>
</organism>
<dbReference type="Proteomes" id="UP000518188">
    <property type="component" value="Unassembled WGS sequence"/>
</dbReference>
<feature type="domain" description="GmrSD restriction endonucleases N-terminal" evidence="1">
    <location>
        <begin position="8"/>
        <end position="140"/>
    </location>
</feature>
<proteinExistence type="predicted"/>
<dbReference type="EMBL" id="JAAXPJ010000017">
    <property type="protein sequence ID" value="NKZ15225.1"/>
    <property type="molecule type" value="Genomic_DNA"/>
</dbReference>
<evidence type="ECO:0000313" key="3">
    <source>
        <dbReference type="Proteomes" id="UP000518188"/>
    </source>
</evidence>
<evidence type="ECO:0000259" key="1">
    <source>
        <dbReference type="Pfam" id="PF03235"/>
    </source>
</evidence>
<dbReference type="InterPro" id="IPR004919">
    <property type="entry name" value="GmrSD_N"/>
</dbReference>
<dbReference type="Pfam" id="PF03235">
    <property type="entry name" value="GmrSD_N"/>
    <property type="match status" value="1"/>
</dbReference>